<dbReference type="PANTHER" id="PTHR43507">
    <property type="entry name" value="NADH-UBIQUINONE OXIDOREDUCTASE CHAIN 4"/>
    <property type="match status" value="1"/>
</dbReference>
<dbReference type="PRINTS" id="PR01437">
    <property type="entry name" value="NUOXDRDTASE4"/>
</dbReference>
<feature type="transmembrane region" description="Helical" evidence="8">
    <location>
        <begin position="6"/>
        <end position="27"/>
    </location>
</feature>
<feature type="transmembrane region" description="Helical" evidence="8">
    <location>
        <begin position="169"/>
        <end position="189"/>
    </location>
</feature>
<name>A0A7I9VQD0_9BACT</name>
<feature type="transmembrane region" description="Helical" evidence="8">
    <location>
        <begin position="336"/>
        <end position="354"/>
    </location>
</feature>
<proteinExistence type="inferred from homology"/>
<dbReference type="InterPro" id="IPR010227">
    <property type="entry name" value="NADH_Q_OxRdtase_chainM/4"/>
</dbReference>
<evidence type="ECO:0000256" key="2">
    <source>
        <dbReference type="ARBA" id="ARBA00009025"/>
    </source>
</evidence>
<sequence length="523" mass="56460">MAQANLLSIVVFLPLIGAIAAAFFPAAEPKQHKALALVVTLATFGASLGLWFGFDASPGAPEFQAVVHVPWIPALGVSYHVGLDGVALLLVMLTTALTPIVVLSAWNAVQERVKEFMIAILVLETAMIGSFAALDLILFYVFWEGVLIPMYLLIGIWGSENRLYATVKFFIYTFVASVLMLVAIIYVGAKAGGTFDYVQVRQALEVSASAQRWLFLAFAVAFAVKVPMFPLHTWLPDAHTEAPTAGSVILAGVLLKMGTFGFFRYALPLFPEAALHYRPAVAALAVIGIVYGALMCLVQKDMKRLVAYSSVSHMGFVMLGLMALTAEGLTGGVYQMLNHGVSTGALFLMVGMLYERRHTRLIAEYGGVARQVPWIATAFVIVTLSSIGLPGTNGFVGEFLILSGTWLARLASAPWFSAVGATGVILGAVYMLLLVERVFFGALSNEKNRTLLDLSLREWVVITPLVALIAVMGFFPQPFLDPARPAVDRLLGRFAAVEHRLEERDPGRPPTTGTQPPALAGRE</sequence>
<feature type="transmembrane region" description="Helical" evidence="8">
    <location>
        <begin position="456"/>
        <end position="475"/>
    </location>
</feature>
<feature type="transmembrane region" description="Helical" evidence="8">
    <location>
        <begin position="213"/>
        <end position="235"/>
    </location>
</feature>
<evidence type="ECO:0000256" key="1">
    <source>
        <dbReference type="ARBA" id="ARBA00004127"/>
    </source>
</evidence>
<dbReference type="GO" id="GO:0016020">
    <property type="term" value="C:membrane"/>
    <property type="evidence" value="ECO:0007669"/>
    <property type="project" value="UniProtKB-SubCell"/>
</dbReference>
<dbReference type="NCBIfam" id="TIGR01972">
    <property type="entry name" value="NDH_I_M"/>
    <property type="match status" value="1"/>
</dbReference>
<evidence type="ECO:0000256" key="7">
    <source>
        <dbReference type="SAM" id="MobiDB-lite"/>
    </source>
</evidence>
<dbReference type="GO" id="GO:0042773">
    <property type="term" value="P:ATP synthesis coupled electron transport"/>
    <property type="evidence" value="ECO:0007669"/>
    <property type="project" value="InterPro"/>
</dbReference>
<feature type="transmembrane region" description="Helical" evidence="8">
    <location>
        <begin position="415"/>
        <end position="435"/>
    </location>
</feature>
<gene>
    <name evidence="10" type="primary">nuoM-1</name>
    <name evidence="10" type="ORF">AMYX_31990</name>
</gene>
<keyword evidence="5 8" id="KW-0472">Membrane</keyword>
<comment type="similarity">
    <text evidence="2">Belongs to the complex I subunit 4 family.</text>
</comment>
<evidence type="ECO:0000313" key="10">
    <source>
        <dbReference type="EMBL" id="GEJ58458.1"/>
    </source>
</evidence>
<organism evidence="10 11">
    <name type="scientific">Anaeromyxobacter diazotrophicus</name>
    <dbReference type="NCBI Taxonomy" id="2590199"/>
    <lineage>
        <taxon>Bacteria</taxon>
        <taxon>Pseudomonadati</taxon>
        <taxon>Myxococcota</taxon>
        <taxon>Myxococcia</taxon>
        <taxon>Myxococcales</taxon>
        <taxon>Cystobacterineae</taxon>
        <taxon>Anaeromyxobacteraceae</taxon>
        <taxon>Anaeromyxobacter</taxon>
    </lineage>
</organism>
<feature type="transmembrane region" description="Helical" evidence="8">
    <location>
        <begin position="34"/>
        <end position="54"/>
    </location>
</feature>
<keyword evidence="4 8" id="KW-1133">Transmembrane helix</keyword>
<keyword evidence="3 6" id="KW-0812">Transmembrane</keyword>
<dbReference type="GO" id="GO:0008137">
    <property type="term" value="F:NADH dehydrogenase (ubiquinone) activity"/>
    <property type="evidence" value="ECO:0007669"/>
    <property type="project" value="InterPro"/>
</dbReference>
<evidence type="ECO:0000256" key="4">
    <source>
        <dbReference type="ARBA" id="ARBA00022989"/>
    </source>
</evidence>
<evidence type="ECO:0000256" key="3">
    <source>
        <dbReference type="ARBA" id="ARBA00022692"/>
    </source>
</evidence>
<dbReference type="GO" id="GO:0003954">
    <property type="term" value="F:NADH dehydrogenase activity"/>
    <property type="evidence" value="ECO:0007669"/>
    <property type="project" value="TreeGrafter"/>
</dbReference>
<keyword evidence="10" id="KW-0830">Ubiquinone</keyword>
<feature type="transmembrane region" description="Helical" evidence="8">
    <location>
        <begin position="116"/>
        <end position="134"/>
    </location>
</feature>
<feature type="transmembrane region" description="Helical" evidence="8">
    <location>
        <begin position="305"/>
        <end position="324"/>
    </location>
</feature>
<dbReference type="InterPro" id="IPR003918">
    <property type="entry name" value="NADH_UbQ_OxRdtase"/>
</dbReference>
<dbReference type="GO" id="GO:0048039">
    <property type="term" value="F:ubiquinone binding"/>
    <property type="evidence" value="ECO:0007669"/>
    <property type="project" value="TreeGrafter"/>
</dbReference>
<dbReference type="PANTHER" id="PTHR43507:SF1">
    <property type="entry name" value="NADH-UBIQUINONE OXIDOREDUCTASE CHAIN 4"/>
    <property type="match status" value="1"/>
</dbReference>
<feature type="transmembrane region" description="Helical" evidence="8">
    <location>
        <begin position="279"/>
        <end position="298"/>
    </location>
</feature>
<feature type="region of interest" description="Disordered" evidence="7">
    <location>
        <begin position="502"/>
        <end position="523"/>
    </location>
</feature>
<dbReference type="NCBIfam" id="NF004499">
    <property type="entry name" value="PRK05846.1-3"/>
    <property type="match status" value="1"/>
</dbReference>
<dbReference type="GO" id="GO:0012505">
    <property type="term" value="C:endomembrane system"/>
    <property type="evidence" value="ECO:0007669"/>
    <property type="project" value="UniProtKB-SubCell"/>
</dbReference>
<comment type="subcellular location">
    <subcellularLocation>
        <location evidence="1">Endomembrane system</location>
        <topology evidence="1">Multi-pass membrane protein</topology>
    </subcellularLocation>
    <subcellularLocation>
        <location evidence="6">Membrane</location>
        <topology evidence="6">Multi-pass membrane protein</topology>
    </subcellularLocation>
</comment>
<feature type="transmembrane region" description="Helical" evidence="8">
    <location>
        <begin position="247"/>
        <end position="267"/>
    </location>
</feature>
<evidence type="ECO:0000256" key="5">
    <source>
        <dbReference type="ARBA" id="ARBA00023136"/>
    </source>
</evidence>
<evidence type="ECO:0000256" key="8">
    <source>
        <dbReference type="SAM" id="Phobius"/>
    </source>
</evidence>
<comment type="caution">
    <text evidence="10">The sequence shown here is derived from an EMBL/GenBank/DDBJ whole genome shotgun (WGS) entry which is preliminary data.</text>
</comment>
<dbReference type="Pfam" id="PF00361">
    <property type="entry name" value="Proton_antipo_M"/>
    <property type="match status" value="1"/>
</dbReference>
<dbReference type="AlphaFoldDB" id="A0A7I9VQD0"/>
<dbReference type="InterPro" id="IPR001750">
    <property type="entry name" value="ND/Mrp_TM"/>
</dbReference>
<keyword evidence="11" id="KW-1185">Reference proteome</keyword>
<feature type="transmembrane region" description="Helical" evidence="8">
    <location>
        <begin position="140"/>
        <end position="157"/>
    </location>
</feature>
<evidence type="ECO:0000259" key="9">
    <source>
        <dbReference type="Pfam" id="PF00361"/>
    </source>
</evidence>
<dbReference type="EMBL" id="BJTG01000008">
    <property type="protein sequence ID" value="GEJ58458.1"/>
    <property type="molecule type" value="Genomic_DNA"/>
</dbReference>
<feature type="domain" description="NADH:quinone oxidoreductase/Mrp antiporter transmembrane" evidence="9">
    <location>
        <begin position="133"/>
        <end position="411"/>
    </location>
</feature>
<dbReference type="RefSeq" id="WP_176067036.1">
    <property type="nucleotide sequence ID" value="NZ_BJTG01000008.1"/>
</dbReference>
<feature type="transmembrane region" description="Helical" evidence="8">
    <location>
        <begin position="86"/>
        <end position="109"/>
    </location>
</feature>
<accession>A0A7I9VQD0</accession>
<evidence type="ECO:0000313" key="11">
    <source>
        <dbReference type="Proteomes" id="UP000503640"/>
    </source>
</evidence>
<dbReference type="GO" id="GO:0015990">
    <property type="term" value="P:electron transport coupled proton transport"/>
    <property type="evidence" value="ECO:0007669"/>
    <property type="project" value="TreeGrafter"/>
</dbReference>
<evidence type="ECO:0000256" key="6">
    <source>
        <dbReference type="RuleBase" id="RU000320"/>
    </source>
</evidence>
<dbReference type="Proteomes" id="UP000503640">
    <property type="component" value="Unassembled WGS sequence"/>
</dbReference>
<feature type="transmembrane region" description="Helical" evidence="8">
    <location>
        <begin position="374"/>
        <end position="395"/>
    </location>
</feature>
<reference evidence="11" key="1">
    <citation type="journal article" date="2020" name="Appl. Environ. Microbiol.">
        <title>Diazotrophic Anaeromyxobacter Isolates from Soils.</title>
        <authorList>
            <person name="Masuda Y."/>
            <person name="Yamanaka H."/>
            <person name="Xu Z.X."/>
            <person name="Shiratori Y."/>
            <person name="Aono T."/>
            <person name="Amachi S."/>
            <person name="Senoo K."/>
            <person name="Itoh H."/>
        </authorList>
    </citation>
    <scope>NUCLEOTIDE SEQUENCE [LARGE SCALE GENOMIC DNA]</scope>
    <source>
        <strain evidence="11">R267</strain>
    </source>
</reference>
<protein>
    <submittedName>
        <fullName evidence="10">NADH:ubiquinone oxidoreductase subunit M</fullName>
    </submittedName>
</protein>